<sequence>MGDLLNGNENELKKCGFRRLPRAFIGGGRLNVITAHEVGDGGDGGCGGDGGDGGSGGDGGDGGDSGDSGGGSLQKEFVIPTNDDPQQSLSEAAYPDFVKNYLNRCYLTERAILAPTNASARDINAYLLSKVLSAEKDYLSADLPSNLHQKMTGHQTTHKNILTHSSSQACPLTNLVSRLASQL</sequence>
<name>A0A0D2ZQQ3_BRAOL</name>
<keyword evidence="3" id="KW-1185">Reference proteome</keyword>
<organism evidence="2 3">
    <name type="scientific">Brassica oleracea var. oleracea</name>
    <dbReference type="NCBI Taxonomy" id="109376"/>
    <lineage>
        <taxon>Eukaryota</taxon>
        <taxon>Viridiplantae</taxon>
        <taxon>Streptophyta</taxon>
        <taxon>Embryophyta</taxon>
        <taxon>Tracheophyta</taxon>
        <taxon>Spermatophyta</taxon>
        <taxon>Magnoliopsida</taxon>
        <taxon>eudicotyledons</taxon>
        <taxon>Gunneridae</taxon>
        <taxon>Pentapetalae</taxon>
        <taxon>rosids</taxon>
        <taxon>malvids</taxon>
        <taxon>Brassicales</taxon>
        <taxon>Brassicaceae</taxon>
        <taxon>Brassiceae</taxon>
        <taxon>Brassica</taxon>
    </lineage>
</organism>
<accession>A0A0D2ZQQ3</accession>
<reference evidence="2" key="1">
    <citation type="journal article" date="2014" name="Genome Biol.">
        <title>Transcriptome and methylome profiling reveals relics of genome dominance in the mesopolyploid Brassica oleracea.</title>
        <authorList>
            <person name="Parkin I.A."/>
            <person name="Koh C."/>
            <person name="Tang H."/>
            <person name="Robinson S.J."/>
            <person name="Kagale S."/>
            <person name="Clarke W.E."/>
            <person name="Town C.D."/>
            <person name="Nixon J."/>
            <person name="Krishnakumar V."/>
            <person name="Bidwell S.L."/>
            <person name="Denoeud F."/>
            <person name="Belcram H."/>
            <person name="Links M.G."/>
            <person name="Just J."/>
            <person name="Clarke C."/>
            <person name="Bender T."/>
            <person name="Huebert T."/>
            <person name="Mason A.S."/>
            <person name="Pires J.C."/>
            <person name="Barker G."/>
            <person name="Moore J."/>
            <person name="Walley P.G."/>
            <person name="Manoli S."/>
            <person name="Batley J."/>
            <person name="Edwards D."/>
            <person name="Nelson M.N."/>
            <person name="Wang X."/>
            <person name="Paterson A.H."/>
            <person name="King G."/>
            <person name="Bancroft I."/>
            <person name="Chalhoub B."/>
            <person name="Sharpe A.G."/>
        </authorList>
    </citation>
    <scope>NUCLEOTIDE SEQUENCE [LARGE SCALE GENOMIC DNA]</scope>
    <source>
        <strain evidence="2">cv. TO1000</strain>
    </source>
</reference>
<dbReference type="EnsemblPlants" id="Bo00706s080.1">
    <property type="protein sequence ID" value="Bo00706s080.1"/>
    <property type="gene ID" value="Bo00706s080"/>
</dbReference>
<evidence type="ECO:0000313" key="2">
    <source>
        <dbReference type="EnsemblPlants" id="Bo00706s080.1"/>
    </source>
</evidence>
<protein>
    <submittedName>
        <fullName evidence="2">ATP-dependent DNA helicase</fullName>
    </submittedName>
</protein>
<dbReference type="Gramene" id="Bo00706s080.1">
    <property type="protein sequence ID" value="Bo00706s080.1"/>
    <property type="gene ID" value="Bo00706s080"/>
</dbReference>
<evidence type="ECO:0000313" key="3">
    <source>
        <dbReference type="Proteomes" id="UP000032141"/>
    </source>
</evidence>
<feature type="region of interest" description="Disordered" evidence="1">
    <location>
        <begin position="43"/>
        <end position="89"/>
    </location>
</feature>
<reference evidence="2" key="2">
    <citation type="submission" date="2015-06" db="UniProtKB">
        <authorList>
            <consortium name="EnsemblPlants"/>
        </authorList>
    </citation>
    <scope>IDENTIFICATION</scope>
</reference>
<evidence type="ECO:0000256" key="1">
    <source>
        <dbReference type="SAM" id="MobiDB-lite"/>
    </source>
</evidence>
<dbReference type="HOGENOM" id="CLU_1477166_0_0_1"/>
<dbReference type="AlphaFoldDB" id="A0A0D2ZQQ3"/>
<proteinExistence type="predicted"/>
<feature type="compositionally biased region" description="Gly residues" evidence="1">
    <location>
        <begin position="43"/>
        <end position="72"/>
    </location>
</feature>
<dbReference type="Proteomes" id="UP000032141">
    <property type="component" value="Unassembled WGS sequence"/>
</dbReference>